<evidence type="ECO:0000256" key="1">
    <source>
        <dbReference type="ARBA" id="ARBA00022723"/>
    </source>
</evidence>
<dbReference type="STRING" id="857342.A0A2T3B6Y5"/>
<proteinExistence type="predicted"/>
<keyword evidence="3" id="KW-0862">Zinc</keyword>
<evidence type="ECO:0000256" key="4">
    <source>
        <dbReference type="PROSITE-ProRule" id="PRU00091"/>
    </source>
</evidence>
<evidence type="ECO:0000256" key="5">
    <source>
        <dbReference type="SAM" id="MobiDB-lite"/>
    </source>
</evidence>
<dbReference type="Gene3D" id="3.30.40.10">
    <property type="entry name" value="Zinc/RING finger domain, C3HC4 (zinc finger)"/>
    <property type="match status" value="1"/>
</dbReference>
<keyword evidence="1" id="KW-0479">Metal-binding</keyword>
<sequence length="272" mass="30119">MPVQQYTASPSQYALYNPQSRQISPTSSATATPSNSSPTSPRTGAPALLPSHTRQLRPPKSPLYIPAVLRPTDPPKRAAKSPLTPPASIHNSIDSLENARTHSRRLTGDSGKFDLGSITETEYSTEGLGKVTALPTREHWKPDSESSVCDEPTCTRHFTYFTRRHHCRRCGNIFCDLHSLYNIPLDQDANYHPQGTRSRACEHCWFEYCSWQVARHTRSNSDSSHDEPRTPTTPIVSCNGRSAMGSVFGQKEPGAPASLGASVPRDWNWSTF</sequence>
<evidence type="ECO:0000313" key="7">
    <source>
        <dbReference type="EMBL" id="PSS22498.1"/>
    </source>
</evidence>
<evidence type="ECO:0000259" key="6">
    <source>
        <dbReference type="PROSITE" id="PS50178"/>
    </source>
</evidence>
<dbReference type="Proteomes" id="UP000241818">
    <property type="component" value="Unassembled WGS sequence"/>
</dbReference>
<feature type="compositionally biased region" description="Polar residues" evidence="5">
    <location>
        <begin position="1"/>
        <end position="23"/>
    </location>
</feature>
<dbReference type="SUPFAM" id="SSF57903">
    <property type="entry name" value="FYVE/PHD zinc finger"/>
    <property type="match status" value="1"/>
</dbReference>
<dbReference type="Pfam" id="PF01363">
    <property type="entry name" value="FYVE"/>
    <property type="match status" value="1"/>
</dbReference>
<dbReference type="GO" id="GO:0008270">
    <property type="term" value="F:zinc ion binding"/>
    <property type="evidence" value="ECO:0007669"/>
    <property type="project" value="UniProtKB-KW"/>
</dbReference>
<protein>
    <recommendedName>
        <fullName evidence="6">FYVE-type domain-containing protein</fullName>
    </recommendedName>
</protein>
<dbReference type="InterPro" id="IPR052113">
    <property type="entry name" value="FYVE-type_Zinc_Finger"/>
</dbReference>
<dbReference type="PANTHER" id="PTHR39490:SF8">
    <property type="entry name" value="ZINC FINGER FYVE DOMAIN-CONTAINING PROTEIN 21"/>
    <property type="match status" value="1"/>
</dbReference>
<keyword evidence="8" id="KW-1185">Reference proteome</keyword>
<dbReference type="PANTHER" id="PTHR39490">
    <property type="entry name" value="ARRESTIN DOMAIN-CONTAINING PROTEIN D"/>
    <property type="match status" value="1"/>
</dbReference>
<evidence type="ECO:0000256" key="2">
    <source>
        <dbReference type="ARBA" id="ARBA00022771"/>
    </source>
</evidence>
<reference evidence="7 8" key="1">
    <citation type="journal article" date="2018" name="New Phytol.">
        <title>Comparative genomics and transcriptomics depict ericoid mycorrhizal fungi as versatile saprotrophs and plant mutualists.</title>
        <authorList>
            <person name="Martino E."/>
            <person name="Morin E."/>
            <person name="Grelet G.A."/>
            <person name="Kuo A."/>
            <person name="Kohler A."/>
            <person name="Daghino S."/>
            <person name="Barry K.W."/>
            <person name="Cichocki N."/>
            <person name="Clum A."/>
            <person name="Dockter R.B."/>
            <person name="Hainaut M."/>
            <person name="Kuo R.C."/>
            <person name="LaButti K."/>
            <person name="Lindahl B.D."/>
            <person name="Lindquist E.A."/>
            <person name="Lipzen A."/>
            <person name="Khouja H.R."/>
            <person name="Magnuson J."/>
            <person name="Murat C."/>
            <person name="Ohm R.A."/>
            <person name="Singer S.W."/>
            <person name="Spatafora J.W."/>
            <person name="Wang M."/>
            <person name="Veneault-Fourrey C."/>
            <person name="Henrissat B."/>
            <person name="Grigoriev I.V."/>
            <person name="Martin F.M."/>
            <person name="Perotto S."/>
        </authorList>
    </citation>
    <scope>NUCLEOTIDE SEQUENCE [LARGE SCALE GENOMIC DNA]</scope>
    <source>
        <strain evidence="7 8">ATCC 22711</strain>
    </source>
</reference>
<dbReference type="EMBL" id="KZ679009">
    <property type="protein sequence ID" value="PSS22498.1"/>
    <property type="molecule type" value="Genomic_DNA"/>
</dbReference>
<dbReference type="InterPro" id="IPR000306">
    <property type="entry name" value="Znf_FYVE"/>
</dbReference>
<dbReference type="CDD" id="cd15760">
    <property type="entry name" value="FYVE_scVPS27p_like"/>
    <property type="match status" value="1"/>
</dbReference>
<dbReference type="RefSeq" id="XP_024722653.1">
    <property type="nucleotide sequence ID" value="XM_024870153.1"/>
</dbReference>
<evidence type="ECO:0000313" key="8">
    <source>
        <dbReference type="Proteomes" id="UP000241818"/>
    </source>
</evidence>
<feature type="domain" description="FYVE-type" evidence="6">
    <location>
        <begin position="154"/>
        <end position="209"/>
    </location>
</feature>
<keyword evidence="2 4" id="KW-0863">Zinc-finger</keyword>
<dbReference type="AlphaFoldDB" id="A0A2T3B6Y5"/>
<dbReference type="GeneID" id="36578234"/>
<dbReference type="InterPro" id="IPR017455">
    <property type="entry name" value="Znf_FYVE-rel"/>
</dbReference>
<dbReference type="SMART" id="SM00064">
    <property type="entry name" value="FYVE"/>
    <property type="match status" value="1"/>
</dbReference>
<feature type="compositionally biased region" description="Low complexity" evidence="5">
    <location>
        <begin position="24"/>
        <end position="41"/>
    </location>
</feature>
<accession>A0A2T3B6Y5</accession>
<dbReference type="InterPro" id="IPR013083">
    <property type="entry name" value="Znf_RING/FYVE/PHD"/>
</dbReference>
<name>A0A2T3B6Y5_AMORE</name>
<dbReference type="PROSITE" id="PS50178">
    <property type="entry name" value="ZF_FYVE"/>
    <property type="match status" value="1"/>
</dbReference>
<feature type="region of interest" description="Disordered" evidence="5">
    <location>
        <begin position="1"/>
        <end position="92"/>
    </location>
</feature>
<dbReference type="FunCoup" id="A0A2T3B6Y5">
    <property type="interactions" value="141"/>
</dbReference>
<gene>
    <name evidence="7" type="ORF">M430DRAFT_98942</name>
</gene>
<dbReference type="InParanoid" id="A0A2T3B6Y5"/>
<evidence type="ECO:0000256" key="3">
    <source>
        <dbReference type="ARBA" id="ARBA00022833"/>
    </source>
</evidence>
<dbReference type="OrthoDB" id="10018316at2759"/>
<dbReference type="InterPro" id="IPR011011">
    <property type="entry name" value="Znf_FYVE_PHD"/>
</dbReference>
<organism evidence="7 8">
    <name type="scientific">Amorphotheca resinae ATCC 22711</name>
    <dbReference type="NCBI Taxonomy" id="857342"/>
    <lineage>
        <taxon>Eukaryota</taxon>
        <taxon>Fungi</taxon>
        <taxon>Dikarya</taxon>
        <taxon>Ascomycota</taxon>
        <taxon>Pezizomycotina</taxon>
        <taxon>Leotiomycetes</taxon>
        <taxon>Helotiales</taxon>
        <taxon>Amorphothecaceae</taxon>
        <taxon>Amorphotheca</taxon>
    </lineage>
</organism>